<reference evidence="3 5" key="1">
    <citation type="submission" date="2014-08" db="EMBL/GenBank/DDBJ databases">
        <title>Porphyromonas crevioricanis strain:COT-253_OH1447 Genome sequencing.</title>
        <authorList>
            <person name="Wallis C."/>
            <person name="Deusch O."/>
            <person name="O'Flynn C."/>
            <person name="Davis I."/>
            <person name="Jospin G."/>
            <person name="Darling A.E."/>
            <person name="Coil D.A."/>
            <person name="Alexiev A."/>
            <person name="Horsfall A."/>
            <person name="Kirkwood N."/>
            <person name="Harris S."/>
            <person name="Eisen J.A."/>
        </authorList>
    </citation>
    <scope>NUCLEOTIDE SEQUENCE [LARGE SCALE GENOMIC DNA]</scope>
    <source>
        <strain evidence="5">COT-253 OH1447</strain>
        <strain evidence="3">COT-253_OH1447</strain>
    </source>
</reference>
<dbReference type="RefSeq" id="WP_023936443.1">
    <property type="nucleotide sequence ID" value="NZ_FUXH01000005.1"/>
</dbReference>
<dbReference type="Proteomes" id="UP000249300">
    <property type="component" value="Chromosome 1"/>
</dbReference>
<accession>A0A0A2FZZ1</accession>
<reference evidence="4 6" key="2">
    <citation type="submission" date="2018-06" db="EMBL/GenBank/DDBJ databases">
        <authorList>
            <consortium name="Pathogen Informatics"/>
            <person name="Doyle S."/>
        </authorList>
    </citation>
    <scope>NUCLEOTIDE SEQUENCE [LARGE SCALE GENOMIC DNA]</scope>
    <source>
        <strain evidence="4 6">NCTC12858</strain>
    </source>
</reference>
<keyword evidence="2" id="KW-0732">Signal</keyword>
<feature type="signal peptide" evidence="2">
    <location>
        <begin position="1"/>
        <end position="19"/>
    </location>
</feature>
<keyword evidence="6" id="KW-1185">Reference proteome</keyword>
<feature type="coiled-coil region" evidence="1">
    <location>
        <begin position="55"/>
        <end position="86"/>
    </location>
</feature>
<evidence type="ECO:0000256" key="1">
    <source>
        <dbReference type="SAM" id="Coils"/>
    </source>
</evidence>
<name>A0A0A2FZZ1_9PORP</name>
<evidence type="ECO:0000313" key="4">
    <source>
        <dbReference type="EMBL" id="SQH72400.1"/>
    </source>
</evidence>
<evidence type="ECO:0000313" key="5">
    <source>
        <dbReference type="Proteomes" id="UP000030136"/>
    </source>
</evidence>
<evidence type="ECO:0000256" key="2">
    <source>
        <dbReference type="SAM" id="SignalP"/>
    </source>
</evidence>
<dbReference type="PROSITE" id="PS51257">
    <property type="entry name" value="PROKAR_LIPOPROTEIN"/>
    <property type="match status" value="1"/>
</dbReference>
<evidence type="ECO:0000313" key="6">
    <source>
        <dbReference type="Proteomes" id="UP000249300"/>
    </source>
</evidence>
<dbReference type="AlphaFoldDB" id="A0A0A2FZZ1"/>
<protein>
    <recommendedName>
        <fullName evidence="7">Lipoprotein</fullName>
    </recommendedName>
</protein>
<dbReference type="Proteomes" id="UP000030136">
    <property type="component" value="Unassembled WGS sequence"/>
</dbReference>
<gene>
    <name evidence="3" type="ORF">HQ38_08390</name>
    <name evidence="4" type="ORF">NCTC12858_00214</name>
</gene>
<dbReference type="EMBL" id="LS483447">
    <property type="protein sequence ID" value="SQH72400.1"/>
    <property type="molecule type" value="Genomic_DNA"/>
</dbReference>
<organism evidence="3 5">
    <name type="scientific">Porphyromonas crevioricanis</name>
    <dbReference type="NCBI Taxonomy" id="393921"/>
    <lineage>
        <taxon>Bacteria</taxon>
        <taxon>Pseudomonadati</taxon>
        <taxon>Bacteroidota</taxon>
        <taxon>Bacteroidia</taxon>
        <taxon>Bacteroidales</taxon>
        <taxon>Porphyromonadaceae</taxon>
        <taxon>Porphyromonas</taxon>
    </lineage>
</organism>
<sequence>MKKIVAVAAIAAAMTLASCGGKTNTTTSEDSARIADSIAQVEAQKQAEENMMVAADSAAEAMEGAAEQVKEVAQEASKEVADAAKKL</sequence>
<dbReference type="EMBL" id="JQJC01000023">
    <property type="protein sequence ID" value="KGN93779.1"/>
    <property type="molecule type" value="Genomic_DNA"/>
</dbReference>
<evidence type="ECO:0000313" key="3">
    <source>
        <dbReference type="EMBL" id="KGN93779.1"/>
    </source>
</evidence>
<proteinExistence type="predicted"/>
<evidence type="ECO:0008006" key="7">
    <source>
        <dbReference type="Google" id="ProtNLM"/>
    </source>
</evidence>
<dbReference type="KEGG" id="pcre:NCTC12858_00214"/>
<feature type="chain" id="PRO_5043118560" description="Lipoprotein" evidence="2">
    <location>
        <begin position="20"/>
        <end position="87"/>
    </location>
</feature>
<keyword evidence="1" id="KW-0175">Coiled coil</keyword>